<dbReference type="Pfam" id="PF13630">
    <property type="entry name" value="SdpI"/>
    <property type="match status" value="1"/>
</dbReference>
<dbReference type="InterPro" id="IPR012867">
    <property type="entry name" value="DUF1648"/>
</dbReference>
<dbReference type="PANTHER" id="PTHR37810">
    <property type="entry name" value="IMMUNITY PROTEIN SDPI"/>
    <property type="match status" value="1"/>
</dbReference>
<sequence length="217" mass="24940">MRISDRIKKDWPILSLMLFVFIISIVLYPYLPDKVPSHWNIKGEVDAYSGKLFGVLGLNLINIGVYFMFLILPNLDPRKENYAKFSSAYNIIRYVFHVFFVLMQIMILMAALGYRVDVGFVVTLSTGIMFILFGNVMGKIKHNYFVGIRTPWTLADEGVWVKTHRFAAPLWVMSGFIMLAVSFIGGMTAFVVLMFVVFIISVVPIIYSYMIYKNIKN</sequence>
<dbReference type="InterPro" id="IPR025962">
    <property type="entry name" value="SdpI/YhfL"/>
</dbReference>
<dbReference type="InterPro" id="IPR026272">
    <property type="entry name" value="SdpI"/>
</dbReference>
<evidence type="ECO:0000259" key="2">
    <source>
        <dbReference type="Pfam" id="PF07853"/>
    </source>
</evidence>
<proteinExistence type="predicted"/>
<protein>
    <recommendedName>
        <fullName evidence="2">DUF1648 domain-containing protein</fullName>
    </recommendedName>
</protein>
<dbReference type="AlphaFoldDB" id="R7RQI6"/>
<feature type="transmembrane region" description="Helical" evidence="1">
    <location>
        <begin position="118"/>
        <end position="137"/>
    </location>
</feature>
<keyword evidence="1" id="KW-0472">Membrane</keyword>
<dbReference type="EMBL" id="CAVN010000088">
    <property type="protein sequence ID" value="CDF57523.1"/>
    <property type="molecule type" value="Genomic_DNA"/>
</dbReference>
<feature type="transmembrane region" description="Helical" evidence="1">
    <location>
        <begin position="51"/>
        <end position="73"/>
    </location>
</feature>
<evidence type="ECO:0000256" key="1">
    <source>
        <dbReference type="SAM" id="Phobius"/>
    </source>
</evidence>
<feature type="transmembrane region" description="Helical" evidence="1">
    <location>
        <begin position="166"/>
        <end position="184"/>
    </location>
</feature>
<feature type="transmembrane region" description="Helical" evidence="1">
    <location>
        <begin position="190"/>
        <end position="212"/>
    </location>
</feature>
<dbReference type="eggNOG" id="COG5658">
    <property type="taxonomic scope" value="Bacteria"/>
</dbReference>
<evidence type="ECO:0000313" key="4">
    <source>
        <dbReference type="Proteomes" id="UP000014923"/>
    </source>
</evidence>
<dbReference type="OrthoDB" id="9808690at2"/>
<dbReference type="Proteomes" id="UP000014923">
    <property type="component" value="Unassembled WGS sequence"/>
</dbReference>
<keyword evidence="1" id="KW-1133">Transmembrane helix</keyword>
<keyword evidence="4" id="KW-1185">Reference proteome</keyword>
<dbReference type="GO" id="GO:0009636">
    <property type="term" value="P:response to toxic substance"/>
    <property type="evidence" value="ECO:0007669"/>
    <property type="project" value="TreeGrafter"/>
</dbReference>
<comment type="caution">
    <text evidence="3">The sequence shown here is derived from an EMBL/GenBank/DDBJ whole genome shotgun (WGS) entry which is preliminary data.</text>
</comment>
<feature type="domain" description="DUF1648" evidence="2">
    <location>
        <begin position="17"/>
        <end position="62"/>
    </location>
</feature>
<reference evidence="3" key="1">
    <citation type="submission" date="2013-03" db="EMBL/GenBank/DDBJ databases">
        <title>Draft genome sequence of the hydrogen-ethanol-producing anaerobic alkalithermophilic Caloramator celere.</title>
        <authorList>
            <person name="Ciranna A."/>
            <person name="Larjo A."/>
            <person name="Kivisto A."/>
            <person name="Santala V."/>
            <person name="Roos C."/>
            <person name="Karp M."/>
        </authorList>
    </citation>
    <scope>NUCLEOTIDE SEQUENCE [LARGE SCALE GENOMIC DNA]</scope>
    <source>
        <strain evidence="3">DSM 8682</strain>
    </source>
</reference>
<dbReference type="PANTHER" id="PTHR37810:SF5">
    <property type="entry name" value="IMMUNITY PROTEIN SDPI"/>
    <property type="match status" value="1"/>
</dbReference>
<dbReference type="Pfam" id="PF07853">
    <property type="entry name" value="DUF1648"/>
    <property type="match status" value="1"/>
</dbReference>
<dbReference type="PIRSF" id="PIRSF038959">
    <property type="entry name" value="SdpI"/>
    <property type="match status" value="1"/>
</dbReference>
<feature type="transmembrane region" description="Helical" evidence="1">
    <location>
        <begin position="12"/>
        <end position="31"/>
    </location>
</feature>
<accession>R7RQI6</accession>
<dbReference type="HOGENOM" id="CLU_093038_0_0_9"/>
<dbReference type="RefSeq" id="WP_018660753.1">
    <property type="nucleotide sequence ID" value="NZ_HF952018.1"/>
</dbReference>
<keyword evidence="1" id="KW-0812">Transmembrane</keyword>
<gene>
    <name evidence="3" type="ORF">TCEL_01437</name>
</gene>
<evidence type="ECO:0000313" key="3">
    <source>
        <dbReference type="EMBL" id="CDF57523.1"/>
    </source>
</evidence>
<feature type="transmembrane region" description="Helical" evidence="1">
    <location>
        <begin position="94"/>
        <end position="112"/>
    </location>
</feature>
<name>R7RQI6_9CLOT</name>
<organism evidence="3 4">
    <name type="scientific">Thermobrachium celere DSM 8682</name>
    <dbReference type="NCBI Taxonomy" id="941824"/>
    <lineage>
        <taxon>Bacteria</taxon>
        <taxon>Bacillati</taxon>
        <taxon>Bacillota</taxon>
        <taxon>Clostridia</taxon>
        <taxon>Eubacteriales</taxon>
        <taxon>Clostridiaceae</taxon>
        <taxon>Thermobrachium</taxon>
    </lineage>
</organism>